<name>A0AAV2SKM6_MEGNR</name>
<dbReference type="PANTHER" id="PTHR22791">
    <property type="entry name" value="RING-TYPE DOMAIN-CONTAINING PROTEIN"/>
    <property type="match status" value="1"/>
</dbReference>
<dbReference type="InterPro" id="IPR017907">
    <property type="entry name" value="Znf_RING_CS"/>
</dbReference>
<evidence type="ECO:0000256" key="2">
    <source>
        <dbReference type="ARBA" id="ARBA00022771"/>
    </source>
</evidence>
<dbReference type="AlphaFoldDB" id="A0AAV2SKM6"/>
<dbReference type="Gene3D" id="3.30.160.60">
    <property type="entry name" value="Classic Zinc Finger"/>
    <property type="match status" value="1"/>
</dbReference>
<sequence>NPFECSICTHRYDEQKRRARMLPCFHYFCQDCLDQIIKSATPHCPTCRAVISSHSAEMLPPNILKDYLISKMKTGFNAMNLEGSDEDFSAGLCPKHKKCQLYFTCKTHNVKICRDYTFDNHHPSKCQVISFEDEIEETKKKNIAYLKTSKISRNKTISDLQKFIYESRAEMQEQKAEIAKLQKKLRENEQGVKHANEYIERCMENKNKIENIQQKLISSQTINEIHHSCQEAERIIKVSHSIGISLEINYKTVFSKPYQVLIDQ</sequence>
<dbReference type="InterPro" id="IPR051435">
    <property type="entry name" value="RING_finger_E3_ubiq-ligases"/>
</dbReference>
<keyword evidence="8" id="KW-1185">Reference proteome</keyword>
<feature type="non-terminal residue" evidence="7">
    <location>
        <position position="264"/>
    </location>
</feature>
<dbReference type="PROSITE" id="PS50089">
    <property type="entry name" value="ZF_RING_2"/>
    <property type="match status" value="1"/>
</dbReference>
<evidence type="ECO:0000313" key="7">
    <source>
        <dbReference type="EMBL" id="CAL4204434.1"/>
    </source>
</evidence>
<dbReference type="GO" id="GO:0008270">
    <property type="term" value="F:zinc ion binding"/>
    <property type="evidence" value="ECO:0007669"/>
    <property type="project" value="UniProtKB-KW"/>
</dbReference>
<dbReference type="Proteomes" id="UP001497623">
    <property type="component" value="Unassembled WGS sequence"/>
</dbReference>
<evidence type="ECO:0000259" key="6">
    <source>
        <dbReference type="PROSITE" id="PS50089"/>
    </source>
</evidence>
<dbReference type="Pfam" id="PF13639">
    <property type="entry name" value="zf-RING_2"/>
    <property type="match status" value="1"/>
</dbReference>
<dbReference type="InterPro" id="IPR001841">
    <property type="entry name" value="Znf_RING"/>
</dbReference>
<evidence type="ECO:0000256" key="5">
    <source>
        <dbReference type="SAM" id="Coils"/>
    </source>
</evidence>
<feature type="coiled-coil region" evidence="5">
    <location>
        <begin position="164"/>
        <end position="215"/>
    </location>
</feature>
<protein>
    <recommendedName>
        <fullName evidence="6">RING-type domain-containing protein</fullName>
    </recommendedName>
</protein>
<dbReference type="GO" id="GO:0061630">
    <property type="term" value="F:ubiquitin protein ligase activity"/>
    <property type="evidence" value="ECO:0007669"/>
    <property type="project" value="TreeGrafter"/>
</dbReference>
<dbReference type="Gene3D" id="3.30.40.10">
    <property type="entry name" value="Zinc/RING finger domain, C3HC4 (zinc finger)"/>
    <property type="match status" value="1"/>
</dbReference>
<dbReference type="SUPFAM" id="SSF57845">
    <property type="entry name" value="B-box zinc-binding domain"/>
    <property type="match status" value="1"/>
</dbReference>
<keyword evidence="2 4" id="KW-0863">Zinc-finger</keyword>
<dbReference type="InterPro" id="IPR013083">
    <property type="entry name" value="Znf_RING/FYVE/PHD"/>
</dbReference>
<gene>
    <name evidence="7" type="ORF">MNOR_LOCUS37853</name>
</gene>
<organism evidence="7 8">
    <name type="scientific">Meganyctiphanes norvegica</name>
    <name type="common">Northern krill</name>
    <name type="synonym">Thysanopoda norvegica</name>
    <dbReference type="NCBI Taxonomy" id="48144"/>
    <lineage>
        <taxon>Eukaryota</taxon>
        <taxon>Metazoa</taxon>
        <taxon>Ecdysozoa</taxon>
        <taxon>Arthropoda</taxon>
        <taxon>Crustacea</taxon>
        <taxon>Multicrustacea</taxon>
        <taxon>Malacostraca</taxon>
        <taxon>Eumalacostraca</taxon>
        <taxon>Eucarida</taxon>
        <taxon>Euphausiacea</taxon>
        <taxon>Euphausiidae</taxon>
        <taxon>Meganyctiphanes</taxon>
    </lineage>
</organism>
<dbReference type="SMART" id="SM00184">
    <property type="entry name" value="RING"/>
    <property type="match status" value="1"/>
</dbReference>
<reference evidence="7 8" key="1">
    <citation type="submission" date="2024-05" db="EMBL/GenBank/DDBJ databases">
        <authorList>
            <person name="Wallberg A."/>
        </authorList>
    </citation>
    <scope>NUCLEOTIDE SEQUENCE [LARGE SCALE GENOMIC DNA]</scope>
</reference>
<feature type="non-terminal residue" evidence="7">
    <location>
        <position position="1"/>
    </location>
</feature>
<proteinExistence type="predicted"/>
<dbReference type="PANTHER" id="PTHR22791:SF6">
    <property type="entry name" value="RING-TYPE DOMAIN-CONTAINING PROTEIN"/>
    <property type="match status" value="1"/>
</dbReference>
<keyword evidence="5" id="KW-0175">Coiled coil</keyword>
<dbReference type="SUPFAM" id="SSF57850">
    <property type="entry name" value="RING/U-box"/>
    <property type="match status" value="1"/>
</dbReference>
<evidence type="ECO:0000256" key="3">
    <source>
        <dbReference type="ARBA" id="ARBA00022833"/>
    </source>
</evidence>
<dbReference type="GO" id="GO:0016567">
    <property type="term" value="P:protein ubiquitination"/>
    <property type="evidence" value="ECO:0007669"/>
    <property type="project" value="TreeGrafter"/>
</dbReference>
<comment type="caution">
    <text evidence="7">The sequence shown here is derived from an EMBL/GenBank/DDBJ whole genome shotgun (WGS) entry which is preliminary data.</text>
</comment>
<keyword evidence="1" id="KW-0479">Metal-binding</keyword>
<dbReference type="PROSITE" id="PS00518">
    <property type="entry name" value="ZF_RING_1"/>
    <property type="match status" value="1"/>
</dbReference>
<evidence type="ECO:0000256" key="1">
    <source>
        <dbReference type="ARBA" id="ARBA00022723"/>
    </source>
</evidence>
<feature type="domain" description="RING-type" evidence="6">
    <location>
        <begin position="5"/>
        <end position="48"/>
    </location>
</feature>
<keyword evidence="3" id="KW-0862">Zinc</keyword>
<evidence type="ECO:0000313" key="8">
    <source>
        <dbReference type="Proteomes" id="UP001497623"/>
    </source>
</evidence>
<evidence type="ECO:0000256" key="4">
    <source>
        <dbReference type="PROSITE-ProRule" id="PRU00175"/>
    </source>
</evidence>
<dbReference type="EMBL" id="CAXKWB010080170">
    <property type="protein sequence ID" value="CAL4204434.1"/>
    <property type="molecule type" value="Genomic_DNA"/>
</dbReference>
<accession>A0AAV2SKM6</accession>